<gene>
    <name evidence="2" type="ORF">DERYTH_LOCUS17823</name>
</gene>
<reference evidence="2" key="1">
    <citation type="submission" date="2021-06" db="EMBL/GenBank/DDBJ databases">
        <authorList>
            <person name="Kallberg Y."/>
            <person name="Tangrot J."/>
            <person name="Rosling A."/>
        </authorList>
    </citation>
    <scope>NUCLEOTIDE SEQUENCE</scope>
    <source>
        <strain evidence="2">MA453B</strain>
    </source>
</reference>
<protein>
    <submittedName>
        <fullName evidence="2">5161_t:CDS:1</fullName>
    </submittedName>
</protein>
<name>A0A9N9J1B2_9GLOM</name>
<dbReference type="OrthoDB" id="2418216at2759"/>
<keyword evidence="3" id="KW-1185">Reference proteome</keyword>
<comment type="caution">
    <text evidence="2">The sequence shown here is derived from an EMBL/GenBank/DDBJ whole genome shotgun (WGS) entry which is preliminary data.</text>
</comment>
<accession>A0A9N9J1B2</accession>
<proteinExistence type="predicted"/>
<dbReference type="EMBL" id="CAJVPY010017263">
    <property type="protein sequence ID" value="CAG8761131.1"/>
    <property type="molecule type" value="Genomic_DNA"/>
</dbReference>
<feature type="compositionally biased region" description="Acidic residues" evidence="1">
    <location>
        <begin position="1"/>
        <end position="11"/>
    </location>
</feature>
<evidence type="ECO:0000313" key="3">
    <source>
        <dbReference type="Proteomes" id="UP000789405"/>
    </source>
</evidence>
<feature type="compositionally biased region" description="Low complexity" evidence="1">
    <location>
        <begin position="12"/>
        <end position="23"/>
    </location>
</feature>
<feature type="non-terminal residue" evidence="2">
    <location>
        <position position="69"/>
    </location>
</feature>
<dbReference type="Proteomes" id="UP000789405">
    <property type="component" value="Unassembled WGS sequence"/>
</dbReference>
<evidence type="ECO:0000256" key="1">
    <source>
        <dbReference type="SAM" id="MobiDB-lite"/>
    </source>
</evidence>
<evidence type="ECO:0000313" key="2">
    <source>
        <dbReference type="EMBL" id="CAG8761131.1"/>
    </source>
</evidence>
<sequence length="69" mass="7865">FTEEVDIDNISDSDNKSQQSNNNYVDKENVNSYLQNPKVYKGRGYSPGTKRLKLSYEVVKPYKKCGNVG</sequence>
<organism evidence="2 3">
    <name type="scientific">Dentiscutata erythropus</name>
    <dbReference type="NCBI Taxonomy" id="1348616"/>
    <lineage>
        <taxon>Eukaryota</taxon>
        <taxon>Fungi</taxon>
        <taxon>Fungi incertae sedis</taxon>
        <taxon>Mucoromycota</taxon>
        <taxon>Glomeromycotina</taxon>
        <taxon>Glomeromycetes</taxon>
        <taxon>Diversisporales</taxon>
        <taxon>Gigasporaceae</taxon>
        <taxon>Dentiscutata</taxon>
    </lineage>
</organism>
<feature type="region of interest" description="Disordered" evidence="1">
    <location>
        <begin position="1"/>
        <end position="46"/>
    </location>
</feature>
<dbReference type="AlphaFoldDB" id="A0A9N9J1B2"/>
<feature type="non-terminal residue" evidence="2">
    <location>
        <position position="1"/>
    </location>
</feature>